<dbReference type="PIRSF" id="PIRSF032086">
    <property type="entry name" value="UCP032086"/>
    <property type="match status" value="1"/>
</dbReference>
<evidence type="ECO:0000313" key="3">
    <source>
        <dbReference type="EMBL" id="XDO96289.1"/>
    </source>
</evidence>
<accession>A0AB39KSE6</accession>
<keyword evidence="1" id="KW-0812">Transmembrane</keyword>
<keyword evidence="1" id="KW-1133">Transmembrane helix</keyword>
<name>A0AB39KSE6_9CAUL</name>
<feature type="transmembrane region" description="Helical" evidence="1">
    <location>
        <begin position="42"/>
        <end position="61"/>
    </location>
</feature>
<feature type="transmembrane region" description="Helical" evidence="1">
    <location>
        <begin position="91"/>
        <end position="115"/>
    </location>
</feature>
<keyword evidence="1" id="KW-0472">Membrane</keyword>
<evidence type="ECO:0000259" key="2">
    <source>
        <dbReference type="Pfam" id="PF06181"/>
    </source>
</evidence>
<feature type="transmembrane region" description="Helical" evidence="1">
    <location>
        <begin position="12"/>
        <end position="30"/>
    </location>
</feature>
<protein>
    <submittedName>
        <fullName evidence="3">Urate hydroxylase PuuD</fullName>
    </submittedName>
</protein>
<feature type="transmembrane region" description="Helical" evidence="1">
    <location>
        <begin position="135"/>
        <end position="158"/>
    </location>
</feature>
<dbReference type="Pfam" id="PF06181">
    <property type="entry name" value="Urate_ox_N"/>
    <property type="match status" value="1"/>
</dbReference>
<sequence>MAGLLSNFRNTVILSFVLALVMVAGYGAHAPGGWDAIFWQAVFRWLHVFFGILWIGLLYYFNFVQIRVMPNIPAELKPAVSKHIAPEALFWFRWAALLTVVMGLGIAMSRGMGYLTETLTLGFSGGYVTGPGGDASYSMIGTGMWLAIIMFLNVWVFIWPNQKIALGIVEAGADAKAKAARTAMLFSRTNMLLSIPMLVTMTMNQTLFG</sequence>
<dbReference type="InterPro" id="IPR010389">
    <property type="entry name" value="Urate_ox_N"/>
</dbReference>
<gene>
    <name evidence="3" type="ORF">ABOZ73_16140</name>
</gene>
<evidence type="ECO:0000256" key="1">
    <source>
        <dbReference type="SAM" id="Phobius"/>
    </source>
</evidence>
<dbReference type="AlphaFoldDB" id="A0AB39KSE6"/>
<dbReference type="RefSeq" id="WP_369059143.1">
    <property type="nucleotide sequence ID" value="NZ_CP158375.1"/>
</dbReference>
<proteinExistence type="predicted"/>
<organism evidence="3">
    <name type="scientific">Caulobacter sp. 73W</name>
    <dbReference type="NCBI Taxonomy" id="3161137"/>
    <lineage>
        <taxon>Bacteria</taxon>
        <taxon>Pseudomonadati</taxon>
        <taxon>Pseudomonadota</taxon>
        <taxon>Alphaproteobacteria</taxon>
        <taxon>Caulobacterales</taxon>
        <taxon>Caulobacteraceae</taxon>
        <taxon>Caulobacter</taxon>
    </lineage>
</organism>
<dbReference type="EMBL" id="CP158375">
    <property type="protein sequence ID" value="XDO96289.1"/>
    <property type="molecule type" value="Genomic_DNA"/>
</dbReference>
<feature type="domain" description="Urate oxidase N-terminal" evidence="2">
    <location>
        <begin position="139"/>
        <end position="204"/>
    </location>
</feature>
<reference evidence="3" key="1">
    <citation type="submission" date="2024-06" db="EMBL/GenBank/DDBJ databases">
        <title>Caulobacter inopinatus, sp. nov.</title>
        <authorList>
            <person name="Donachie S.P."/>
        </authorList>
    </citation>
    <scope>NUCLEOTIDE SEQUENCE</scope>
    <source>
        <strain evidence="3">73W</strain>
    </source>
</reference>
<dbReference type="InterPro" id="IPR016988">
    <property type="entry name" value="UCP032086"/>
</dbReference>